<reference evidence="3" key="1">
    <citation type="journal article" date="2020" name="Stud. Mycol.">
        <title>101 Dothideomycetes genomes: a test case for predicting lifestyles and emergence of pathogens.</title>
        <authorList>
            <person name="Haridas S."/>
            <person name="Albert R."/>
            <person name="Binder M."/>
            <person name="Bloem J."/>
            <person name="Labutti K."/>
            <person name="Salamov A."/>
            <person name="Andreopoulos B."/>
            <person name="Baker S."/>
            <person name="Barry K."/>
            <person name="Bills G."/>
            <person name="Bluhm B."/>
            <person name="Cannon C."/>
            <person name="Castanera R."/>
            <person name="Culley D."/>
            <person name="Daum C."/>
            <person name="Ezra D."/>
            <person name="Gonzalez J."/>
            <person name="Henrissat B."/>
            <person name="Kuo A."/>
            <person name="Liang C."/>
            <person name="Lipzen A."/>
            <person name="Lutzoni F."/>
            <person name="Magnuson J."/>
            <person name="Mondo S."/>
            <person name="Nolan M."/>
            <person name="Ohm R."/>
            <person name="Pangilinan J."/>
            <person name="Park H.-J."/>
            <person name="Ramirez L."/>
            <person name="Alfaro M."/>
            <person name="Sun H."/>
            <person name="Tritt A."/>
            <person name="Yoshinaga Y."/>
            <person name="Zwiers L.-H."/>
            <person name="Turgeon B."/>
            <person name="Goodwin S."/>
            <person name="Spatafora J."/>
            <person name="Crous P."/>
            <person name="Grigoriev I."/>
        </authorList>
    </citation>
    <scope>NUCLEOTIDE SEQUENCE</scope>
    <source>
        <strain evidence="3">CBS 122368</strain>
    </source>
</reference>
<evidence type="ECO:0000256" key="2">
    <source>
        <dbReference type="SAM" id="Phobius"/>
    </source>
</evidence>
<accession>A0A6A6IVJ6</accession>
<sequence length="150" mass="17081">MSRPHSIARILGLLEHICYLRLTLLPANGGLRLEKISLTMASILTHRLVNMRAPSITSLDTLLGILLSCIVGGLLELPKCRFRQMMLTLLSIGRPSMRERSIRRQGLREWSMRRRTGRTGSSRMQGMRGRSIRRCPTHCHRRPGQRAIST</sequence>
<feature type="transmembrane region" description="Helical" evidence="2">
    <location>
        <begin position="56"/>
        <end position="77"/>
    </location>
</feature>
<keyword evidence="2" id="KW-1133">Transmembrane helix</keyword>
<dbReference type="EMBL" id="ML987191">
    <property type="protein sequence ID" value="KAF2253942.1"/>
    <property type="molecule type" value="Genomic_DNA"/>
</dbReference>
<organism evidence="3 4">
    <name type="scientific">Trematosphaeria pertusa</name>
    <dbReference type="NCBI Taxonomy" id="390896"/>
    <lineage>
        <taxon>Eukaryota</taxon>
        <taxon>Fungi</taxon>
        <taxon>Dikarya</taxon>
        <taxon>Ascomycota</taxon>
        <taxon>Pezizomycotina</taxon>
        <taxon>Dothideomycetes</taxon>
        <taxon>Pleosporomycetidae</taxon>
        <taxon>Pleosporales</taxon>
        <taxon>Massarineae</taxon>
        <taxon>Trematosphaeriaceae</taxon>
        <taxon>Trematosphaeria</taxon>
    </lineage>
</organism>
<feature type="region of interest" description="Disordered" evidence="1">
    <location>
        <begin position="114"/>
        <end position="150"/>
    </location>
</feature>
<evidence type="ECO:0000313" key="4">
    <source>
        <dbReference type="Proteomes" id="UP000800094"/>
    </source>
</evidence>
<keyword evidence="2" id="KW-0812">Transmembrane</keyword>
<keyword evidence="2" id="KW-0472">Membrane</keyword>
<feature type="compositionally biased region" description="Basic residues" evidence="1">
    <location>
        <begin position="130"/>
        <end position="144"/>
    </location>
</feature>
<dbReference type="RefSeq" id="XP_033688946.1">
    <property type="nucleotide sequence ID" value="XM_033820892.1"/>
</dbReference>
<protein>
    <submittedName>
        <fullName evidence="3">Uncharacterized protein</fullName>
    </submittedName>
</protein>
<gene>
    <name evidence="3" type="ORF">BU26DRAFT_232233</name>
</gene>
<proteinExistence type="predicted"/>
<evidence type="ECO:0000256" key="1">
    <source>
        <dbReference type="SAM" id="MobiDB-lite"/>
    </source>
</evidence>
<evidence type="ECO:0000313" key="3">
    <source>
        <dbReference type="EMBL" id="KAF2253942.1"/>
    </source>
</evidence>
<dbReference type="AlphaFoldDB" id="A0A6A6IVJ6"/>
<dbReference type="GeneID" id="54574222"/>
<name>A0A6A6IVJ6_9PLEO</name>
<keyword evidence="4" id="KW-1185">Reference proteome</keyword>
<dbReference type="Proteomes" id="UP000800094">
    <property type="component" value="Unassembled WGS sequence"/>
</dbReference>